<reference evidence="2" key="1">
    <citation type="submission" date="2018-11" db="EMBL/GenBank/DDBJ databases">
        <authorList>
            <person name="Grassa J C."/>
        </authorList>
    </citation>
    <scope>NUCLEOTIDE SEQUENCE [LARGE SCALE GENOMIC DNA]</scope>
</reference>
<evidence type="ECO:0000313" key="2">
    <source>
        <dbReference type="EnsemblPlants" id="cds.evm.model.03.700"/>
    </source>
</evidence>
<sequence>MPLKKKKKLEIRGGPTCQVMFKYEDLPTLCFICGVLEHSERFCEKLFDVPKEQIVHEYSLDLKAAPRRRNYVDGSRWLKSGLAVKNRMDDCLEASSSNGGRWSNLVPPVTGSQQRMIANNQGSPLLHLDSRDTNGEPVMRTVDNVNGAQINMEKSLTLGKVNEHVIMAPTEIDLNSGLTFIDNKRRRMGIEKEVGRNDTQVLELGHGISNHSQGVKNMDISNSEDNDVAAQNEVSKNLIEAGAGFQVRQVL</sequence>
<dbReference type="AlphaFoldDB" id="A0A803PA13"/>
<protein>
    <recommendedName>
        <fullName evidence="1">Zinc knuckle CX2CX4HX4C domain-containing protein</fullName>
    </recommendedName>
</protein>
<dbReference type="Pfam" id="PF14392">
    <property type="entry name" value="zf-CCHC_4"/>
    <property type="match status" value="1"/>
</dbReference>
<dbReference type="Proteomes" id="UP000596661">
    <property type="component" value="Chromosome 3"/>
</dbReference>
<evidence type="ECO:0000313" key="3">
    <source>
        <dbReference type="Proteomes" id="UP000596661"/>
    </source>
</evidence>
<organism evidence="2 3">
    <name type="scientific">Cannabis sativa</name>
    <name type="common">Hemp</name>
    <name type="synonym">Marijuana</name>
    <dbReference type="NCBI Taxonomy" id="3483"/>
    <lineage>
        <taxon>Eukaryota</taxon>
        <taxon>Viridiplantae</taxon>
        <taxon>Streptophyta</taxon>
        <taxon>Embryophyta</taxon>
        <taxon>Tracheophyta</taxon>
        <taxon>Spermatophyta</taxon>
        <taxon>Magnoliopsida</taxon>
        <taxon>eudicotyledons</taxon>
        <taxon>Gunneridae</taxon>
        <taxon>Pentapetalae</taxon>
        <taxon>rosids</taxon>
        <taxon>fabids</taxon>
        <taxon>Rosales</taxon>
        <taxon>Cannabaceae</taxon>
        <taxon>Cannabis</taxon>
    </lineage>
</organism>
<evidence type="ECO:0000259" key="1">
    <source>
        <dbReference type="Pfam" id="PF14392"/>
    </source>
</evidence>
<name>A0A803PA13_CANSA</name>
<keyword evidence="3" id="KW-1185">Reference proteome</keyword>
<accession>A0A803PA13</accession>
<reference evidence="2" key="2">
    <citation type="submission" date="2021-03" db="UniProtKB">
        <authorList>
            <consortium name="EnsemblPlants"/>
        </authorList>
    </citation>
    <scope>IDENTIFICATION</scope>
</reference>
<dbReference type="EMBL" id="UZAU01000264">
    <property type="status" value="NOT_ANNOTATED_CDS"/>
    <property type="molecule type" value="Genomic_DNA"/>
</dbReference>
<dbReference type="InterPro" id="IPR025836">
    <property type="entry name" value="Zn_knuckle_CX2CX4HX4C"/>
</dbReference>
<proteinExistence type="predicted"/>
<feature type="domain" description="Zinc knuckle CX2CX4HX4C" evidence="1">
    <location>
        <begin position="2"/>
        <end position="45"/>
    </location>
</feature>
<dbReference type="Gramene" id="evm.model.03.700">
    <property type="protein sequence ID" value="cds.evm.model.03.700"/>
    <property type="gene ID" value="evm.TU.03.700"/>
</dbReference>
<dbReference type="EnsemblPlants" id="evm.model.03.700">
    <property type="protein sequence ID" value="cds.evm.model.03.700"/>
    <property type="gene ID" value="evm.TU.03.700"/>
</dbReference>